<evidence type="ECO:0000313" key="2">
    <source>
        <dbReference type="Proteomes" id="UP001224122"/>
    </source>
</evidence>
<sequence length="44" mass="4772">MTSIFLKMNIVSGSGKIHLTKPFSTFNIVPNKTKTEEGTLSSVS</sequence>
<accession>A0ABT9Y002</accession>
<name>A0ABT9Y002_9BACI</name>
<evidence type="ECO:0000313" key="1">
    <source>
        <dbReference type="EMBL" id="MDQ0200835.1"/>
    </source>
</evidence>
<dbReference type="Proteomes" id="UP001224122">
    <property type="component" value="Unassembled WGS sequence"/>
</dbReference>
<protein>
    <submittedName>
        <fullName evidence="1">Uncharacterized protein</fullName>
    </submittedName>
</protein>
<organism evidence="1 2">
    <name type="scientific">Neobacillus ginsengisoli</name>
    <dbReference type="NCBI Taxonomy" id="904295"/>
    <lineage>
        <taxon>Bacteria</taxon>
        <taxon>Bacillati</taxon>
        <taxon>Bacillota</taxon>
        <taxon>Bacilli</taxon>
        <taxon>Bacillales</taxon>
        <taxon>Bacillaceae</taxon>
        <taxon>Neobacillus</taxon>
    </lineage>
</organism>
<reference evidence="1 2" key="1">
    <citation type="submission" date="2023-07" db="EMBL/GenBank/DDBJ databases">
        <title>Genomic Encyclopedia of Type Strains, Phase IV (KMG-IV): sequencing the most valuable type-strain genomes for metagenomic binning, comparative biology and taxonomic classification.</title>
        <authorList>
            <person name="Goeker M."/>
        </authorList>
    </citation>
    <scope>NUCLEOTIDE SEQUENCE [LARGE SCALE GENOMIC DNA]</scope>
    <source>
        <strain evidence="1 2">DSM 27594</strain>
    </source>
</reference>
<comment type="caution">
    <text evidence="1">The sequence shown here is derived from an EMBL/GenBank/DDBJ whole genome shotgun (WGS) entry which is preliminary data.</text>
</comment>
<dbReference type="EMBL" id="JAUSTW010000007">
    <property type="protein sequence ID" value="MDQ0200835.1"/>
    <property type="molecule type" value="Genomic_DNA"/>
</dbReference>
<gene>
    <name evidence="1" type="ORF">J2S10_004037</name>
</gene>
<keyword evidence="2" id="KW-1185">Reference proteome</keyword>
<proteinExistence type="predicted"/>